<proteinExistence type="predicted"/>
<evidence type="ECO:0000313" key="3">
    <source>
        <dbReference type="Proteomes" id="UP000176603"/>
    </source>
</evidence>
<dbReference type="Proteomes" id="UP000176603">
    <property type="component" value="Unassembled WGS sequence"/>
</dbReference>
<dbReference type="EMBL" id="MGEH01000004">
    <property type="protein sequence ID" value="OGL79640.1"/>
    <property type="molecule type" value="Genomic_DNA"/>
</dbReference>
<evidence type="ECO:0000313" key="2">
    <source>
        <dbReference type="EMBL" id="OGL79640.1"/>
    </source>
</evidence>
<accession>A0A1F7UMX9</accession>
<organism evidence="2 3">
    <name type="scientific">Candidatus Uhrbacteria bacterium RIFCSPHIGHO2_12_FULL_60_25</name>
    <dbReference type="NCBI Taxonomy" id="1802399"/>
    <lineage>
        <taxon>Bacteria</taxon>
        <taxon>Candidatus Uhriibacteriota</taxon>
    </lineage>
</organism>
<name>A0A1F7UMX9_9BACT</name>
<evidence type="ECO:0000256" key="1">
    <source>
        <dbReference type="SAM" id="MobiDB-lite"/>
    </source>
</evidence>
<dbReference type="AlphaFoldDB" id="A0A1F7UMX9"/>
<reference evidence="2 3" key="1">
    <citation type="journal article" date="2016" name="Nat. Commun.">
        <title>Thousands of microbial genomes shed light on interconnected biogeochemical processes in an aquifer system.</title>
        <authorList>
            <person name="Anantharaman K."/>
            <person name="Brown C.T."/>
            <person name="Hug L.A."/>
            <person name="Sharon I."/>
            <person name="Castelle C.J."/>
            <person name="Probst A.J."/>
            <person name="Thomas B.C."/>
            <person name="Singh A."/>
            <person name="Wilkins M.J."/>
            <person name="Karaoz U."/>
            <person name="Brodie E.L."/>
            <person name="Williams K.H."/>
            <person name="Hubbard S.S."/>
            <person name="Banfield J.F."/>
        </authorList>
    </citation>
    <scope>NUCLEOTIDE SEQUENCE [LARGE SCALE GENOMIC DNA]</scope>
</reference>
<feature type="region of interest" description="Disordered" evidence="1">
    <location>
        <begin position="1"/>
        <end position="21"/>
    </location>
</feature>
<comment type="caution">
    <text evidence="2">The sequence shown here is derived from an EMBL/GenBank/DDBJ whole genome shotgun (WGS) entry which is preliminary data.</text>
</comment>
<gene>
    <name evidence="2" type="ORF">A3E39_00770</name>
</gene>
<protein>
    <submittedName>
        <fullName evidence="2">Uncharacterized protein</fullName>
    </submittedName>
</protein>
<sequence length="92" mass="10184">MVAMDDGSVTGRKPTVMGRSGKNHMVFSSVRSFPTTTIVSAPSRTRPSTSSFALRKIARRATLPWIPRTDARVSMFANARSYVLSDKKSSYR</sequence>